<sequence length="104" mass="11913">MTRSMTRRSLFKVTGISFGGLIATTTLPFTGFEDLESQLAEIIFKNVPESRADEKAVRSFVADMVHDRMELLEDQNFIRNEAASFDRVLLERYVVVEYMAKKSV</sequence>
<reference evidence="2" key="1">
    <citation type="submission" date="2017-04" db="EMBL/GenBank/DDBJ databases">
        <authorList>
            <person name="Varghese N."/>
            <person name="Submissions S."/>
        </authorList>
    </citation>
    <scope>NUCLEOTIDE SEQUENCE [LARGE SCALE GENOMIC DNA]</scope>
    <source>
        <strain evidence="2">RKEM611</strain>
    </source>
</reference>
<name>A0A1Y6CR72_9BACT</name>
<accession>A0A1Y6CR72</accession>
<protein>
    <submittedName>
        <fullName evidence="1">Uncharacterized protein</fullName>
    </submittedName>
</protein>
<organism evidence="1 2">
    <name type="scientific">Pseudobacteriovorax antillogorgiicola</name>
    <dbReference type="NCBI Taxonomy" id="1513793"/>
    <lineage>
        <taxon>Bacteria</taxon>
        <taxon>Pseudomonadati</taxon>
        <taxon>Bdellovibrionota</taxon>
        <taxon>Oligoflexia</taxon>
        <taxon>Oligoflexales</taxon>
        <taxon>Pseudobacteriovoracaceae</taxon>
        <taxon>Pseudobacteriovorax</taxon>
    </lineage>
</organism>
<dbReference type="STRING" id="1513793.SAMN06296036_12636"/>
<evidence type="ECO:0000313" key="1">
    <source>
        <dbReference type="EMBL" id="SMF71132.1"/>
    </source>
</evidence>
<dbReference type="EMBL" id="FWZT01000026">
    <property type="protein sequence ID" value="SMF71132.1"/>
    <property type="molecule type" value="Genomic_DNA"/>
</dbReference>
<proteinExistence type="predicted"/>
<gene>
    <name evidence="1" type="ORF">SAMN06296036_12636</name>
</gene>
<keyword evidence="2" id="KW-1185">Reference proteome</keyword>
<evidence type="ECO:0000313" key="2">
    <source>
        <dbReference type="Proteomes" id="UP000192907"/>
    </source>
</evidence>
<dbReference type="AlphaFoldDB" id="A0A1Y6CR72"/>
<dbReference type="Proteomes" id="UP000192907">
    <property type="component" value="Unassembled WGS sequence"/>
</dbReference>
<dbReference type="RefSeq" id="WP_132324277.1">
    <property type="nucleotide sequence ID" value="NZ_FWZT01000026.1"/>
</dbReference>